<dbReference type="GO" id="GO:0007059">
    <property type="term" value="P:chromosome segregation"/>
    <property type="evidence" value="ECO:0007669"/>
    <property type="project" value="UniProtKB-KW"/>
</dbReference>
<dbReference type="STRING" id="1413211.U473_12690"/>
<name>A0A135L708_9BACI</name>
<dbReference type="CDD" id="cd16393">
    <property type="entry name" value="SPO0J_N"/>
    <property type="match status" value="1"/>
</dbReference>
<dbReference type="FunFam" id="1.10.10.2830:FF:000001">
    <property type="entry name" value="Chromosome partitioning protein ParB"/>
    <property type="match status" value="1"/>
</dbReference>
<dbReference type="Pfam" id="PF02195">
    <property type="entry name" value="ParB_N"/>
    <property type="match status" value="1"/>
</dbReference>
<keyword evidence="5" id="KW-0238">DNA-binding</keyword>
<keyword evidence="8" id="KW-1185">Reference proteome</keyword>
<dbReference type="SMART" id="SM00470">
    <property type="entry name" value="ParB"/>
    <property type="match status" value="1"/>
</dbReference>
<dbReference type="GO" id="GO:0045881">
    <property type="term" value="P:positive regulation of sporulation resulting in formation of a cellular spore"/>
    <property type="evidence" value="ECO:0007669"/>
    <property type="project" value="TreeGrafter"/>
</dbReference>
<accession>A0A135L708</accession>
<comment type="similarity">
    <text evidence="2">Belongs to the ParB family.</text>
</comment>
<dbReference type="Gene3D" id="1.10.10.2830">
    <property type="match status" value="1"/>
</dbReference>
<dbReference type="InterPro" id="IPR004437">
    <property type="entry name" value="ParB/RepB/Spo0J"/>
</dbReference>
<evidence type="ECO:0000256" key="5">
    <source>
        <dbReference type="ARBA" id="ARBA00023125"/>
    </source>
</evidence>
<dbReference type="AlphaFoldDB" id="A0A135L708"/>
<dbReference type="Pfam" id="PF17762">
    <property type="entry name" value="HTH_ParB"/>
    <property type="match status" value="1"/>
</dbReference>
<comment type="caution">
    <text evidence="7">The sequence shown here is derived from an EMBL/GenBank/DDBJ whole genome shotgun (WGS) entry which is preliminary data.</text>
</comment>
<dbReference type="PANTHER" id="PTHR33375:SF1">
    <property type="entry name" value="CHROMOSOME-PARTITIONING PROTEIN PARB-RELATED"/>
    <property type="match status" value="1"/>
</dbReference>
<dbReference type="GO" id="GO:0003677">
    <property type="term" value="F:DNA binding"/>
    <property type="evidence" value="ECO:0007669"/>
    <property type="project" value="UniProtKB-KW"/>
</dbReference>
<evidence type="ECO:0000259" key="6">
    <source>
        <dbReference type="SMART" id="SM00470"/>
    </source>
</evidence>
<dbReference type="Gene3D" id="3.90.1530.30">
    <property type="match status" value="1"/>
</dbReference>
<keyword evidence="3" id="KW-0963">Cytoplasm</keyword>
<evidence type="ECO:0000256" key="2">
    <source>
        <dbReference type="ARBA" id="ARBA00006295"/>
    </source>
</evidence>
<dbReference type="FunFam" id="3.90.1530.30:FF:000001">
    <property type="entry name" value="Chromosome partitioning protein ParB"/>
    <property type="match status" value="1"/>
</dbReference>
<protein>
    <submittedName>
        <fullName evidence="7">Stage 0 sporulation protein J</fullName>
    </submittedName>
</protein>
<evidence type="ECO:0000256" key="1">
    <source>
        <dbReference type="ARBA" id="ARBA00004453"/>
    </source>
</evidence>
<dbReference type="InterPro" id="IPR036086">
    <property type="entry name" value="ParB/Sulfiredoxin_sf"/>
</dbReference>
<dbReference type="GO" id="GO:0009295">
    <property type="term" value="C:nucleoid"/>
    <property type="evidence" value="ECO:0007669"/>
    <property type="project" value="UniProtKB-SubCell"/>
</dbReference>
<proteinExistence type="inferred from homology"/>
<dbReference type="NCBIfam" id="TIGR00180">
    <property type="entry name" value="parB_part"/>
    <property type="match status" value="1"/>
</dbReference>
<dbReference type="SUPFAM" id="SSF110849">
    <property type="entry name" value="ParB/Sulfiredoxin"/>
    <property type="match status" value="1"/>
</dbReference>
<gene>
    <name evidence="7" type="ORF">U473_12690</name>
</gene>
<dbReference type="InterPro" id="IPR050336">
    <property type="entry name" value="Chromosome_partition/occlusion"/>
</dbReference>
<reference evidence="7 8" key="1">
    <citation type="submission" date="2016-02" db="EMBL/GenBank/DDBJ databases">
        <title>Draft Genome for Tepidibacillus decaturensis nov. sp. Strain Z9, an Anaerobic, Moderately Thermophilic and Heterotrophic Bacterium from Deep Subsurface of the Illinois Basin, USA.</title>
        <authorList>
            <person name="Dong Y."/>
            <person name="Chang J.Y."/>
            <person name="Sanford R."/>
            <person name="Fouke B.W."/>
        </authorList>
    </citation>
    <scope>NUCLEOTIDE SEQUENCE [LARGE SCALE GENOMIC DNA]</scope>
    <source>
        <strain evidence="7 8">Z9</strain>
    </source>
</reference>
<dbReference type="InterPro" id="IPR003115">
    <property type="entry name" value="ParB_N"/>
</dbReference>
<keyword evidence="4" id="KW-0159">Chromosome partition</keyword>
<evidence type="ECO:0000313" key="8">
    <source>
        <dbReference type="Proteomes" id="UP000070352"/>
    </source>
</evidence>
<comment type="subcellular location">
    <subcellularLocation>
        <location evidence="1">Cytoplasm</location>
        <location evidence="1">Nucleoid</location>
    </subcellularLocation>
</comment>
<dbReference type="GO" id="GO:0005694">
    <property type="term" value="C:chromosome"/>
    <property type="evidence" value="ECO:0007669"/>
    <property type="project" value="TreeGrafter"/>
</dbReference>
<dbReference type="EMBL" id="LSKU01000001">
    <property type="protein sequence ID" value="KXG44785.1"/>
    <property type="molecule type" value="Genomic_DNA"/>
</dbReference>
<feature type="domain" description="ParB-like N-terminal" evidence="6">
    <location>
        <begin position="25"/>
        <end position="114"/>
    </location>
</feature>
<dbReference type="Proteomes" id="UP000070352">
    <property type="component" value="Unassembled WGS sequence"/>
</dbReference>
<dbReference type="InterPro" id="IPR041468">
    <property type="entry name" value="HTH_ParB/Spo0J"/>
</dbReference>
<organism evidence="7 8">
    <name type="scientific">Tepidibacillus decaturensis</name>
    <dbReference type="NCBI Taxonomy" id="1413211"/>
    <lineage>
        <taxon>Bacteria</taxon>
        <taxon>Bacillati</taxon>
        <taxon>Bacillota</taxon>
        <taxon>Bacilli</taxon>
        <taxon>Bacillales</taxon>
        <taxon>Bacillaceae</taxon>
        <taxon>Tepidibacillus</taxon>
    </lineage>
</organism>
<dbReference type="PANTHER" id="PTHR33375">
    <property type="entry name" value="CHROMOSOME-PARTITIONING PROTEIN PARB-RELATED"/>
    <property type="match status" value="1"/>
</dbReference>
<sequence>MSKRLGRGLDALIPSLNIDEKDQISELEVAKIRPNPYQPRKNFDDGQLSELMDSIKEHGVIQPIVVRKSLNGYEIVAGERRWRATKALNLEKIPVVIKEFSDQQVMEIALIENLQRENLNPIEIANAYAKLMQQFNLTQEELAAKVGKSRPNVANFMRLLQLPDEIQSQVGNGNLSMGHARALISLDHPEQQKFLCNKVITENWSVRTLEEKIKSLKENVSRETTKKRKQLILSINNWRTNCVIGLKLQ</sequence>
<evidence type="ECO:0000256" key="4">
    <source>
        <dbReference type="ARBA" id="ARBA00022829"/>
    </source>
</evidence>
<evidence type="ECO:0000313" key="7">
    <source>
        <dbReference type="EMBL" id="KXG44785.1"/>
    </source>
</evidence>
<evidence type="ECO:0000256" key="3">
    <source>
        <dbReference type="ARBA" id="ARBA00022490"/>
    </source>
</evidence>